<dbReference type="InterPro" id="IPR035899">
    <property type="entry name" value="DBL_dom_sf"/>
</dbReference>
<sequence length="757" mass="86520">MFTQAELDLEKGLEMRKRVLSGILASEETYLSHLEALLLPMKPLKAAATTSQPVLTVQQIETIFFKVPELYEIHKEFYDSLLPRVQQWSHHQRVGDLFQKQASQLGVYRAFVDNYELAVETAEKCCQANTQFAEISEVMPYGVLKDLLKHTPSSHPDYPLLQDALRISQNFLSSINEESTPRRQSMTVKKGENRQLLKDSFMVELVEGARKLRHVFLFTDLLLCAKLKKQIGGKSQQYDSKWYIPLSDLTFQTAEESEPLPIPQAPDEELDAIKIKISSLRSEIQRERRANKGSKAMERLKKKLSEQELLLLLNSPNMPLRVHNRSGKSYIFLISSDYERAEWKEVIREQQKKCFKTFSLTSMELQMLTNSCLKLQTVHQLPLTVNKEEDESTGLYGFLNVIVHSASGLKQSLNLYCTLEVDSFGIFVNKAKTRVYRYTTEPKWNEEFEIELEGSQTLRLLCYEKSYNKAKMNKEDGESTDRIMGKGQIALDPPMLQGKDWQRTVIPMNGIEVKISMKFTSREFSLKRMSSRKPMGVFGVNISSVTKRERSKVPYIVRQCLEEIERRGMEEVGIYRVSGVATDIQALKTAFDTNNKDVSVMMSEMDVNAIAGTLKLYFRELPEPLFTDELYPNFAGGIALSDSVAKESCMLNLLLSLPEPNLVTFLFLLDHLKRVAEKESVNKMSLHNLATVFGPTLLRPAEKDSKIPTNPTQPITMGDSWSLEVMSQVQVLLYFLQLETIPTPDSKRQSILFSTEV</sequence>
<dbReference type="SMART" id="SM00233">
    <property type="entry name" value="PH"/>
    <property type="match status" value="1"/>
</dbReference>
<evidence type="ECO:0000256" key="3">
    <source>
        <dbReference type="ARBA" id="ARBA00022468"/>
    </source>
</evidence>
<dbReference type="Pfam" id="PF00621">
    <property type="entry name" value="RhoGEF"/>
    <property type="match status" value="1"/>
</dbReference>
<dbReference type="InterPro" id="IPR001849">
    <property type="entry name" value="PH_domain"/>
</dbReference>
<dbReference type="SUPFAM" id="SSF50729">
    <property type="entry name" value="PH domain-like"/>
    <property type="match status" value="1"/>
</dbReference>
<dbReference type="SMART" id="SM00324">
    <property type="entry name" value="RhoGAP"/>
    <property type="match status" value="1"/>
</dbReference>
<evidence type="ECO:0000313" key="11">
    <source>
        <dbReference type="Ensembl" id="ENSCCRP00015108290.1"/>
    </source>
</evidence>
<dbReference type="FunFam" id="2.60.40.150:FF:000057">
    <property type="entry name" value="active breakpoint cluster region-related protein isoform X1"/>
    <property type="match status" value="1"/>
</dbReference>
<dbReference type="PROSITE" id="PS50010">
    <property type="entry name" value="DH_2"/>
    <property type="match status" value="1"/>
</dbReference>
<dbReference type="InterPro" id="IPR011993">
    <property type="entry name" value="PH-like_dom_sf"/>
</dbReference>
<dbReference type="Pfam" id="PF00620">
    <property type="entry name" value="RhoGAP"/>
    <property type="match status" value="1"/>
</dbReference>
<dbReference type="GO" id="GO:0043197">
    <property type="term" value="C:dendritic spine"/>
    <property type="evidence" value="ECO:0007669"/>
    <property type="project" value="UniProtKB-SubCell"/>
</dbReference>
<evidence type="ECO:0000256" key="5">
    <source>
        <dbReference type="ARBA" id="ARBA00023018"/>
    </source>
</evidence>
<dbReference type="Gene3D" id="1.20.900.10">
    <property type="entry name" value="Dbl homology (DH) domain"/>
    <property type="match status" value="2"/>
</dbReference>
<dbReference type="SMART" id="SM00325">
    <property type="entry name" value="RhoGEF"/>
    <property type="match status" value="1"/>
</dbReference>
<dbReference type="GO" id="GO:0005085">
    <property type="term" value="F:guanyl-nucleotide exchange factor activity"/>
    <property type="evidence" value="ECO:0007669"/>
    <property type="project" value="UniProtKB-KW"/>
</dbReference>
<dbReference type="InterPro" id="IPR037769">
    <property type="entry name" value="Abr/Bcr"/>
</dbReference>
<dbReference type="SUPFAM" id="SSF48350">
    <property type="entry name" value="GTPase activation domain, GAP"/>
    <property type="match status" value="1"/>
</dbReference>
<dbReference type="SUPFAM" id="SSF48065">
    <property type="entry name" value="DBL homology domain (DH-domain)"/>
    <property type="match status" value="1"/>
</dbReference>
<dbReference type="SMART" id="SM00239">
    <property type="entry name" value="C2"/>
    <property type="match status" value="1"/>
</dbReference>
<evidence type="ECO:0000256" key="6">
    <source>
        <dbReference type="ARBA" id="ARBA00023273"/>
    </source>
</evidence>
<dbReference type="CDD" id="cd00160">
    <property type="entry name" value="RhoGEF"/>
    <property type="match status" value="1"/>
</dbReference>
<keyword evidence="5" id="KW-0770">Synapse</keyword>
<dbReference type="PROSITE" id="PS50003">
    <property type="entry name" value="PH_DOMAIN"/>
    <property type="match status" value="1"/>
</dbReference>
<dbReference type="Pfam" id="PF19057">
    <property type="entry name" value="PH_19"/>
    <property type="match status" value="1"/>
</dbReference>
<evidence type="ECO:0000256" key="2">
    <source>
        <dbReference type="ARBA" id="ARBA00004552"/>
    </source>
</evidence>
<dbReference type="FunFam" id="1.10.555.10:FF:000004">
    <property type="entry name" value="active breakpoint cluster region-related protein-like"/>
    <property type="match status" value="1"/>
</dbReference>
<organism evidence="11 12">
    <name type="scientific">Cyprinus carpio</name>
    <name type="common">Common carp</name>
    <dbReference type="NCBI Taxonomy" id="7962"/>
    <lineage>
        <taxon>Eukaryota</taxon>
        <taxon>Metazoa</taxon>
        <taxon>Chordata</taxon>
        <taxon>Craniata</taxon>
        <taxon>Vertebrata</taxon>
        <taxon>Euteleostomi</taxon>
        <taxon>Actinopterygii</taxon>
        <taxon>Neopterygii</taxon>
        <taxon>Teleostei</taxon>
        <taxon>Ostariophysi</taxon>
        <taxon>Cypriniformes</taxon>
        <taxon>Cyprinidae</taxon>
        <taxon>Cyprininae</taxon>
        <taxon>Cyprinus</taxon>
    </lineage>
</organism>
<evidence type="ECO:0000259" key="7">
    <source>
        <dbReference type="PROSITE" id="PS50003"/>
    </source>
</evidence>
<protein>
    <submittedName>
        <fullName evidence="11">BCR activator of RhoGEF and GTPase</fullName>
    </submittedName>
</protein>
<keyword evidence="4" id="KW-0344">Guanine-nucleotide releasing factor</keyword>
<dbReference type="Ensembl" id="ENSCCRT00015111729.1">
    <property type="protein sequence ID" value="ENSCCRP00015108290.1"/>
    <property type="gene ID" value="ENSCCRG00015042102.1"/>
</dbReference>
<feature type="domain" description="Rho-GAP" evidence="10">
    <location>
        <begin position="540"/>
        <end position="734"/>
    </location>
</feature>
<dbReference type="CDD" id="cd08686">
    <property type="entry name" value="C2_ABR"/>
    <property type="match status" value="1"/>
</dbReference>
<dbReference type="PANTHER" id="PTHR23182">
    <property type="entry name" value="BREAKPOINT CLUSTER REGION PROTEIN BCR"/>
    <property type="match status" value="1"/>
</dbReference>
<feature type="domain" description="PH" evidence="7">
    <location>
        <begin position="195"/>
        <end position="352"/>
    </location>
</feature>
<proteinExistence type="predicted"/>
<dbReference type="PROSITE" id="PS50004">
    <property type="entry name" value="C2"/>
    <property type="match status" value="1"/>
</dbReference>
<dbReference type="GO" id="GO:0005096">
    <property type="term" value="F:GTPase activator activity"/>
    <property type="evidence" value="ECO:0007669"/>
    <property type="project" value="UniProtKB-KW"/>
</dbReference>
<name>A0A8C2ANT2_CYPCA</name>
<dbReference type="Proteomes" id="UP000694700">
    <property type="component" value="Unplaced"/>
</dbReference>
<comment type="subcellular location">
    <subcellularLocation>
        <location evidence="1">Cell projection</location>
        <location evidence="1">Axon</location>
    </subcellularLocation>
    <subcellularLocation>
        <location evidence="2">Cell projection</location>
        <location evidence="2">Dendritic spine</location>
    </subcellularLocation>
</comment>
<dbReference type="Gene3D" id="2.60.40.150">
    <property type="entry name" value="C2 domain"/>
    <property type="match status" value="1"/>
</dbReference>
<dbReference type="CDD" id="cd04387">
    <property type="entry name" value="RhoGAP_Bcr"/>
    <property type="match status" value="1"/>
</dbReference>
<accession>A0A8C2ANT2</accession>
<dbReference type="Pfam" id="PF00168">
    <property type="entry name" value="C2"/>
    <property type="match status" value="1"/>
</dbReference>
<evidence type="ECO:0000259" key="9">
    <source>
        <dbReference type="PROSITE" id="PS50010"/>
    </source>
</evidence>
<keyword evidence="6" id="KW-0966">Cell projection</keyword>
<dbReference type="Gene3D" id="1.10.555.10">
    <property type="entry name" value="Rho GTPase activation protein"/>
    <property type="match status" value="1"/>
</dbReference>
<dbReference type="InterPro" id="IPR035892">
    <property type="entry name" value="C2_domain_sf"/>
</dbReference>
<dbReference type="GO" id="GO:0030424">
    <property type="term" value="C:axon"/>
    <property type="evidence" value="ECO:0007669"/>
    <property type="project" value="UniProtKB-SubCell"/>
</dbReference>
<evidence type="ECO:0000313" key="12">
    <source>
        <dbReference type="Proteomes" id="UP000694700"/>
    </source>
</evidence>
<evidence type="ECO:0000256" key="1">
    <source>
        <dbReference type="ARBA" id="ARBA00004489"/>
    </source>
</evidence>
<dbReference type="Gene3D" id="2.30.29.30">
    <property type="entry name" value="Pleckstrin-homology domain (PH domain)/Phosphotyrosine-binding domain (PTB)"/>
    <property type="match status" value="1"/>
</dbReference>
<keyword evidence="3" id="KW-0343">GTPase activation</keyword>
<feature type="domain" description="C2" evidence="8">
    <location>
        <begin position="379"/>
        <end position="505"/>
    </location>
</feature>
<dbReference type="PANTHER" id="PTHR23182:SF3">
    <property type="entry name" value="BREAKPOINT CLUSTER REGION PROTEIN"/>
    <property type="match status" value="1"/>
</dbReference>
<dbReference type="InterPro" id="IPR000198">
    <property type="entry name" value="RhoGAP_dom"/>
</dbReference>
<feature type="domain" description="DH" evidence="9">
    <location>
        <begin position="15"/>
        <end position="165"/>
    </location>
</feature>
<dbReference type="GO" id="GO:0016020">
    <property type="term" value="C:membrane"/>
    <property type="evidence" value="ECO:0007669"/>
    <property type="project" value="TreeGrafter"/>
</dbReference>
<evidence type="ECO:0000256" key="4">
    <source>
        <dbReference type="ARBA" id="ARBA00022658"/>
    </source>
</evidence>
<dbReference type="AlphaFoldDB" id="A0A8C2ANT2"/>
<dbReference type="GO" id="GO:0007165">
    <property type="term" value="P:signal transduction"/>
    <property type="evidence" value="ECO:0007669"/>
    <property type="project" value="InterPro"/>
</dbReference>
<dbReference type="InterPro" id="IPR000008">
    <property type="entry name" value="C2_dom"/>
</dbReference>
<dbReference type="InterPro" id="IPR000219">
    <property type="entry name" value="DH_dom"/>
</dbReference>
<dbReference type="InterPro" id="IPR008936">
    <property type="entry name" value="Rho_GTPase_activation_prot"/>
</dbReference>
<evidence type="ECO:0000259" key="10">
    <source>
        <dbReference type="PROSITE" id="PS50238"/>
    </source>
</evidence>
<dbReference type="SUPFAM" id="SSF49562">
    <property type="entry name" value="C2 domain (Calcium/lipid-binding domain, CaLB)"/>
    <property type="match status" value="1"/>
</dbReference>
<evidence type="ECO:0000259" key="8">
    <source>
        <dbReference type="PROSITE" id="PS50004"/>
    </source>
</evidence>
<reference evidence="11" key="1">
    <citation type="submission" date="2025-08" db="UniProtKB">
        <authorList>
            <consortium name="Ensembl"/>
        </authorList>
    </citation>
    <scope>IDENTIFICATION</scope>
</reference>
<dbReference type="PROSITE" id="PS50238">
    <property type="entry name" value="RHOGAP"/>
    <property type="match status" value="1"/>
</dbReference>